<dbReference type="InterPro" id="IPR045455">
    <property type="entry name" value="NrS-1_pol-like_helicase"/>
</dbReference>
<dbReference type="InterPro" id="IPR027417">
    <property type="entry name" value="P-loop_NTPase"/>
</dbReference>
<dbReference type="EMBL" id="MHKD01000007">
    <property type="protein sequence ID" value="OGY85091.1"/>
    <property type="molecule type" value="Genomic_DNA"/>
</dbReference>
<evidence type="ECO:0000259" key="1">
    <source>
        <dbReference type="SMART" id="SM00943"/>
    </source>
</evidence>
<dbReference type="InterPro" id="IPR015330">
    <property type="entry name" value="DNA_primase/pol_bifunc_N"/>
</dbReference>
<dbReference type="Pfam" id="PF09250">
    <property type="entry name" value="Prim-Pol"/>
    <property type="match status" value="1"/>
</dbReference>
<dbReference type="Proteomes" id="UP000176952">
    <property type="component" value="Unassembled WGS sequence"/>
</dbReference>
<dbReference type="STRING" id="1798542.A3F54_02710"/>
<organism evidence="2 3">
    <name type="scientific">Candidatus Kerfeldbacteria bacterium RIFCSPHIGHO2_12_FULL_48_17</name>
    <dbReference type="NCBI Taxonomy" id="1798542"/>
    <lineage>
        <taxon>Bacteria</taxon>
        <taxon>Candidatus Kerfeldiibacteriota</taxon>
    </lineage>
</organism>
<dbReference type="SUPFAM" id="SSF52540">
    <property type="entry name" value="P-loop containing nucleoside triphosphate hydrolases"/>
    <property type="match status" value="1"/>
</dbReference>
<dbReference type="Gene3D" id="3.40.50.300">
    <property type="entry name" value="P-loop containing nucleotide triphosphate hydrolases"/>
    <property type="match status" value="1"/>
</dbReference>
<evidence type="ECO:0000313" key="3">
    <source>
        <dbReference type="Proteomes" id="UP000176952"/>
    </source>
</evidence>
<comment type="caution">
    <text evidence="2">The sequence shown here is derived from an EMBL/GenBank/DDBJ whole genome shotgun (WGS) entry which is preliminary data.</text>
</comment>
<proteinExistence type="predicted"/>
<dbReference type="SUPFAM" id="SSF56747">
    <property type="entry name" value="Prim-pol domain"/>
    <property type="match status" value="1"/>
</dbReference>
<evidence type="ECO:0000313" key="2">
    <source>
        <dbReference type="EMBL" id="OGY85091.1"/>
    </source>
</evidence>
<protein>
    <recommendedName>
        <fullName evidence="1">DNA primase/polymerase bifunctional N-terminal domain-containing protein</fullName>
    </recommendedName>
</protein>
<reference evidence="2 3" key="1">
    <citation type="journal article" date="2016" name="Nat. Commun.">
        <title>Thousands of microbial genomes shed light on interconnected biogeochemical processes in an aquifer system.</title>
        <authorList>
            <person name="Anantharaman K."/>
            <person name="Brown C.T."/>
            <person name="Hug L.A."/>
            <person name="Sharon I."/>
            <person name="Castelle C.J."/>
            <person name="Probst A.J."/>
            <person name="Thomas B.C."/>
            <person name="Singh A."/>
            <person name="Wilkins M.J."/>
            <person name="Karaoz U."/>
            <person name="Brodie E.L."/>
            <person name="Williams K.H."/>
            <person name="Hubbard S.S."/>
            <person name="Banfield J.F."/>
        </authorList>
    </citation>
    <scope>NUCLEOTIDE SEQUENCE [LARGE SCALE GENOMIC DNA]</scope>
</reference>
<dbReference type="Pfam" id="PF19263">
    <property type="entry name" value="DUF5906"/>
    <property type="match status" value="1"/>
</dbReference>
<accession>A0A1G2B7F1</accession>
<dbReference type="CDD" id="cd04859">
    <property type="entry name" value="Prim_Pol"/>
    <property type="match status" value="1"/>
</dbReference>
<name>A0A1G2B7F1_9BACT</name>
<sequence length="748" mass="85025">MDKLENILRFAGLGFYVFPCQANSKLPAIKEWPAQATRDVRKIRQWWTNGFKDCNFGIYTGKFGSPDNKEGLLVIDVDVKGEKKGNETVFDLELQGLNFPETFTQTTPSGGMHYVYRVPRSAEARSGTNILGPGVDIRANGGYVVGSGSSLPNGVYRHSERGLAKSPVWVMERVRSRQQGHSHSGAVASGRIENINKDSATARARHYLAFEASPAAQGDGGDLATYRTAARVKDLGVEEKECLELMLELWNDQCVPSWSRAELKTKVHNAYRYGEKPIGAAAPEAKFPKVEKNAKSPSQDDSYLEDINKDHALVFIGGGHAVLFDTTDEKGRKTTEFMNEGAFKRKFSTKTISYGKRTTTWANAWLDWPGRKEFRGIAFAPERKITEGFYNTWKGFTCSPMKYEDASSDAQNGFRMFKQFTLNTICHNDHDLFSWLISYCAHMVQRPYERPLTTLVFQGKKGTGKNEFIERIGDLFGSRHYRTAHNIRYLTSNFNGHLDACLCMVLDEAFWSGDKAAESQLKGLTTASEIMIERKGEEPYVIDNLVRVVVIGNERWLVPATEDERRYAVFRFGDDKQCDTAFFVKMKGLMREGGGNQVLLHYLKHWDISNINLGWAPKTEGLLDQKLASGAMIEKWWFDCLNEMKIAGDEFEHEWPEKILRDRLRDAFKKYCKDHNVRGWVMDDYSFGKNIRKYVPSIGTTVQRTDGIRRYCYSLPPIEACRKEWAMFVGQRVKWELNVEPEGGKDNG</sequence>
<gene>
    <name evidence="2" type="ORF">A3F54_02710</name>
</gene>
<dbReference type="AlphaFoldDB" id="A0A1G2B7F1"/>
<dbReference type="SMART" id="SM00943">
    <property type="entry name" value="Prim-Pol"/>
    <property type="match status" value="1"/>
</dbReference>
<feature type="domain" description="DNA primase/polymerase bifunctional N-terminal" evidence="1">
    <location>
        <begin position="7"/>
        <end position="170"/>
    </location>
</feature>